<feature type="region of interest" description="Disordered" evidence="1">
    <location>
        <begin position="68"/>
        <end position="121"/>
    </location>
</feature>
<comment type="caution">
    <text evidence="2">The sequence shown here is derived from an EMBL/GenBank/DDBJ whole genome shotgun (WGS) entry which is preliminary data.</text>
</comment>
<evidence type="ECO:0000313" key="2">
    <source>
        <dbReference type="EMBL" id="KAL1250515.1"/>
    </source>
</evidence>
<keyword evidence="3" id="KW-1185">Reference proteome</keyword>
<name>A0ABR3LDP0_9TELE</name>
<reference evidence="2 3" key="1">
    <citation type="submission" date="2023-09" db="EMBL/GenBank/DDBJ databases">
        <authorList>
            <person name="Wang M."/>
        </authorList>
    </citation>
    <scope>NUCLEOTIDE SEQUENCE [LARGE SCALE GENOMIC DNA]</scope>
    <source>
        <strain evidence="2">GT-2023</strain>
        <tissue evidence="2">Liver</tissue>
    </source>
</reference>
<dbReference type="EMBL" id="JAYMGO010000022">
    <property type="protein sequence ID" value="KAL1250515.1"/>
    <property type="molecule type" value="Genomic_DNA"/>
</dbReference>
<gene>
    <name evidence="2" type="ORF">QQF64_018311</name>
</gene>
<evidence type="ECO:0000256" key="1">
    <source>
        <dbReference type="SAM" id="MobiDB-lite"/>
    </source>
</evidence>
<dbReference type="Proteomes" id="UP001558613">
    <property type="component" value="Unassembled WGS sequence"/>
</dbReference>
<evidence type="ECO:0000313" key="3">
    <source>
        <dbReference type="Proteomes" id="UP001558613"/>
    </source>
</evidence>
<protein>
    <submittedName>
        <fullName evidence="2">Uncharacterized protein</fullName>
    </submittedName>
</protein>
<sequence>MRELEVGDSVLARDYRGEQKWMPARVKERTGPLSYKVEVAPDIHWRRHIDQLKSSNVHVLLESVPVSVPSTPGASATNGSDMAHPSDSTVTPNKVPQSPVPTCAERHYPTRVRNPPIRLDL</sequence>
<accession>A0ABR3LDP0</accession>
<organism evidence="2 3">
    <name type="scientific">Cirrhinus molitorella</name>
    <name type="common">mud carp</name>
    <dbReference type="NCBI Taxonomy" id="172907"/>
    <lineage>
        <taxon>Eukaryota</taxon>
        <taxon>Metazoa</taxon>
        <taxon>Chordata</taxon>
        <taxon>Craniata</taxon>
        <taxon>Vertebrata</taxon>
        <taxon>Euteleostomi</taxon>
        <taxon>Actinopterygii</taxon>
        <taxon>Neopterygii</taxon>
        <taxon>Teleostei</taxon>
        <taxon>Ostariophysi</taxon>
        <taxon>Cypriniformes</taxon>
        <taxon>Cyprinidae</taxon>
        <taxon>Labeoninae</taxon>
        <taxon>Labeonini</taxon>
        <taxon>Cirrhinus</taxon>
    </lineage>
</organism>
<proteinExistence type="predicted"/>
<feature type="compositionally biased region" description="Polar residues" evidence="1">
    <location>
        <begin position="73"/>
        <end position="96"/>
    </location>
</feature>